<dbReference type="Pfam" id="PF00072">
    <property type="entry name" value="Response_reg"/>
    <property type="match status" value="1"/>
</dbReference>
<dbReference type="SMART" id="SM00448">
    <property type="entry name" value="REC"/>
    <property type="match status" value="1"/>
</dbReference>
<gene>
    <name evidence="6" type="ORF">ACFFQA_04130</name>
</gene>
<evidence type="ECO:0000256" key="2">
    <source>
        <dbReference type="PROSITE-ProRule" id="PRU00169"/>
    </source>
</evidence>
<reference evidence="6 7" key="1">
    <citation type="submission" date="2024-09" db="EMBL/GenBank/DDBJ databases">
        <authorList>
            <person name="Sun Q."/>
            <person name="Mori K."/>
        </authorList>
    </citation>
    <scope>NUCLEOTIDE SEQUENCE [LARGE SCALE GENOMIC DNA]</scope>
    <source>
        <strain evidence="6 7">TBRC 7907</strain>
    </source>
</reference>
<evidence type="ECO:0000259" key="4">
    <source>
        <dbReference type="PROSITE" id="PS50110"/>
    </source>
</evidence>
<sequence>MIGTDRPVTRVLVVDDEQAITELVSTALRYEGFEVTCAASVAEALSVADRFTPHVVVLDVVLPDGDGVSLAPKLHARQGGVPVLFLTARDSDDDKIRGLTLGGDDCLTKPFSVGELVARVRAVLRSTGALRGADRLVFADIEIVPRTREVHRGGRFIELTDTEYRLLHYFVVNARVVLSRQQLLDHVWGQEFAGEAGNLETYVSYLRRKLDCGGPRLIHTVRGVGYVLRLPR</sequence>
<dbReference type="PROSITE" id="PS51755">
    <property type="entry name" value="OMPR_PHOB"/>
    <property type="match status" value="1"/>
</dbReference>
<dbReference type="PANTHER" id="PTHR48111:SF28">
    <property type="entry name" value="TRANSCRIPTIONAL REGULATORY PROTEIN TCRX-RELATED"/>
    <property type="match status" value="1"/>
</dbReference>
<evidence type="ECO:0000256" key="1">
    <source>
        <dbReference type="ARBA" id="ARBA00023125"/>
    </source>
</evidence>
<keyword evidence="1 3" id="KW-0238">DNA-binding</keyword>
<dbReference type="Gene3D" id="1.10.10.10">
    <property type="entry name" value="Winged helix-like DNA-binding domain superfamily/Winged helix DNA-binding domain"/>
    <property type="match status" value="1"/>
</dbReference>
<protein>
    <submittedName>
        <fullName evidence="6">Response regulator transcription factor</fullName>
    </submittedName>
</protein>
<evidence type="ECO:0000259" key="5">
    <source>
        <dbReference type="PROSITE" id="PS51755"/>
    </source>
</evidence>
<dbReference type="InterPro" id="IPR001867">
    <property type="entry name" value="OmpR/PhoB-type_DNA-bd"/>
</dbReference>
<evidence type="ECO:0000313" key="7">
    <source>
        <dbReference type="Proteomes" id="UP001589693"/>
    </source>
</evidence>
<evidence type="ECO:0000313" key="6">
    <source>
        <dbReference type="EMBL" id="MFB9903119.1"/>
    </source>
</evidence>
<dbReference type="InterPro" id="IPR036388">
    <property type="entry name" value="WH-like_DNA-bd_sf"/>
</dbReference>
<accession>A0ABV5ZTZ0</accession>
<dbReference type="CDD" id="cd00383">
    <property type="entry name" value="trans_reg_C"/>
    <property type="match status" value="1"/>
</dbReference>
<feature type="DNA-binding region" description="OmpR/PhoB-type" evidence="3">
    <location>
        <begin position="133"/>
        <end position="230"/>
    </location>
</feature>
<name>A0ABV5ZTZ0_9PSEU</name>
<dbReference type="EMBL" id="JBHLZU010000003">
    <property type="protein sequence ID" value="MFB9903119.1"/>
    <property type="molecule type" value="Genomic_DNA"/>
</dbReference>
<dbReference type="InterPro" id="IPR001789">
    <property type="entry name" value="Sig_transdc_resp-reg_receiver"/>
</dbReference>
<dbReference type="SMART" id="SM00862">
    <property type="entry name" value="Trans_reg_C"/>
    <property type="match status" value="1"/>
</dbReference>
<keyword evidence="2" id="KW-0597">Phosphoprotein</keyword>
<evidence type="ECO:0000256" key="3">
    <source>
        <dbReference type="PROSITE-ProRule" id="PRU01091"/>
    </source>
</evidence>
<comment type="caution">
    <text evidence="6">The sequence shown here is derived from an EMBL/GenBank/DDBJ whole genome shotgun (WGS) entry which is preliminary data.</text>
</comment>
<dbReference type="Gene3D" id="6.10.250.690">
    <property type="match status" value="1"/>
</dbReference>
<dbReference type="SUPFAM" id="SSF52172">
    <property type="entry name" value="CheY-like"/>
    <property type="match status" value="1"/>
</dbReference>
<keyword evidence="7" id="KW-1185">Reference proteome</keyword>
<feature type="domain" description="OmpR/PhoB-type" evidence="5">
    <location>
        <begin position="133"/>
        <end position="230"/>
    </location>
</feature>
<dbReference type="PROSITE" id="PS50110">
    <property type="entry name" value="RESPONSE_REGULATORY"/>
    <property type="match status" value="1"/>
</dbReference>
<dbReference type="PANTHER" id="PTHR48111">
    <property type="entry name" value="REGULATOR OF RPOS"/>
    <property type="match status" value="1"/>
</dbReference>
<dbReference type="Gene3D" id="3.40.50.2300">
    <property type="match status" value="1"/>
</dbReference>
<organism evidence="6 7">
    <name type="scientific">Allokutzneria oryzae</name>
    <dbReference type="NCBI Taxonomy" id="1378989"/>
    <lineage>
        <taxon>Bacteria</taxon>
        <taxon>Bacillati</taxon>
        <taxon>Actinomycetota</taxon>
        <taxon>Actinomycetes</taxon>
        <taxon>Pseudonocardiales</taxon>
        <taxon>Pseudonocardiaceae</taxon>
        <taxon>Allokutzneria</taxon>
    </lineage>
</organism>
<dbReference type="RefSeq" id="WP_377850252.1">
    <property type="nucleotide sequence ID" value="NZ_JBHLZU010000003.1"/>
</dbReference>
<proteinExistence type="predicted"/>
<dbReference type="Proteomes" id="UP001589693">
    <property type="component" value="Unassembled WGS sequence"/>
</dbReference>
<dbReference type="InterPro" id="IPR039420">
    <property type="entry name" value="WalR-like"/>
</dbReference>
<feature type="modified residue" description="4-aspartylphosphate" evidence="2">
    <location>
        <position position="59"/>
    </location>
</feature>
<feature type="domain" description="Response regulatory" evidence="4">
    <location>
        <begin position="10"/>
        <end position="124"/>
    </location>
</feature>
<dbReference type="Pfam" id="PF00486">
    <property type="entry name" value="Trans_reg_C"/>
    <property type="match status" value="1"/>
</dbReference>
<dbReference type="InterPro" id="IPR011006">
    <property type="entry name" value="CheY-like_superfamily"/>
</dbReference>